<dbReference type="EMBL" id="AZMJ01000569">
    <property type="protein sequence ID" value="ETI97939.1"/>
    <property type="molecule type" value="Genomic_DNA"/>
</dbReference>
<reference evidence="1 2" key="1">
    <citation type="submission" date="2013-12" db="EMBL/GenBank/DDBJ databases">
        <title>A Varibaculum cambriense genome reconstructed from a premature infant gut community with otherwise low bacterial novelty that shifts toward anaerobic metabolism during the third week of life.</title>
        <authorList>
            <person name="Brown C.T."/>
            <person name="Sharon I."/>
            <person name="Thomas B.C."/>
            <person name="Castelle C.J."/>
            <person name="Morowitz M.J."/>
            <person name="Banfield J.F."/>
        </authorList>
    </citation>
    <scope>NUCLEOTIDE SEQUENCE [LARGE SCALE GENOMIC DNA]</scope>
    <source>
        <strain evidence="2">DORA_11</strain>
    </source>
</reference>
<comment type="caution">
    <text evidence="1">The sequence shown here is derived from an EMBL/GenBank/DDBJ whole genome shotgun (WGS) entry which is preliminary data.</text>
</comment>
<sequence length="29" mass="3349">MSINPLTLPEQWAQAFRQVTGREPTQADY</sequence>
<gene>
    <name evidence="1" type="ORF">Q619_VDC00569G0001</name>
</gene>
<name>W1UZ05_9FIRM</name>
<organism evidence="1 2">
    <name type="scientific">Veillonella dispar DORA_11</name>
    <dbReference type="NCBI Taxonomy" id="1403949"/>
    <lineage>
        <taxon>Bacteria</taxon>
        <taxon>Bacillati</taxon>
        <taxon>Bacillota</taxon>
        <taxon>Negativicutes</taxon>
        <taxon>Veillonellales</taxon>
        <taxon>Veillonellaceae</taxon>
        <taxon>Veillonella</taxon>
    </lineage>
</organism>
<proteinExistence type="predicted"/>
<feature type="non-terminal residue" evidence="1">
    <location>
        <position position="29"/>
    </location>
</feature>
<protein>
    <submittedName>
        <fullName evidence="1">Uncharacterized protein</fullName>
    </submittedName>
</protein>
<evidence type="ECO:0000313" key="2">
    <source>
        <dbReference type="Proteomes" id="UP000018855"/>
    </source>
</evidence>
<evidence type="ECO:0000313" key="1">
    <source>
        <dbReference type="EMBL" id="ETI97939.1"/>
    </source>
</evidence>
<dbReference type="AlphaFoldDB" id="W1UZ05"/>
<dbReference type="Proteomes" id="UP000018855">
    <property type="component" value="Unassembled WGS sequence"/>
</dbReference>
<accession>W1UZ05</accession>